<accession>A0ABT2MZS1</accession>
<protein>
    <submittedName>
        <fullName evidence="1">Uncharacterized protein</fullName>
    </submittedName>
</protein>
<sequence length="45" mass="5147">MSGWRVLLRWRSQRHEERDFSSIYTGAIASKSDAQVAIASKRTPP</sequence>
<reference evidence="1 2" key="1">
    <citation type="journal article" date="2022" name="Front. Microbiol.">
        <title>High genomic differentiation and limited gene flow indicate recent cryptic speciation within the genus Laspinema (cyanobacteria).</title>
        <authorList>
            <person name="Stanojkovic A."/>
            <person name="Skoupy S."/>
            <person name="Skaloud P."/>
            <person name="Dvorak P."/>
        </authorList>
    </citation>
    <scope>NUCLEOTIDE SEQUENCE [LARGE SCALE GENOMIC DNA]</scope>
    <source>
        <strain evidence="1 2">D2a</strain>
    </source>
</reference>
<dbReference type="Proteomes" id="UP001525890">
    <property type="component" value="Unassembled WGS sequence"/>
</dbReference>
<gene>
    <name evidence="1" type="ORF">NG799_24040</name>
</gene>
<dbReference type="EMBL" id="JAMXFF010000049">
    <property type="protein sequence ID" value="MCT7969391.1"/>
    <property type="molecule type" value="Genomic_DNA"/>
</dbReference>
<evidence type="ECO:0000313" key="2">
    <source>
        <dbReference type="Proteomes" id="UP001525890"/>
    </source>
</evidence>
<keyword evidence="2" id="KW-1185">Reference proteome</keyword>
<comment type="caution">
    <text evidence="1">The sequence shown here is derived from an EMBL/GenBank/DDBJ whole genome shotgun (WGS) entry which is preliminary data.</text>
</comment>
<dbReference type="RefSeq" id="WP_368008857.1">
    <property type="nucleotide sequence ID" value="NZ_JAMXFF010000049.1"/>
</dbReference>
<evidence type="ECO:0000313" key="1">
    <source>
        <dbReference type="EMBL" id="MCT7969391.1"/>
    </source>
</evidence>
<proteinExistence type="predicted"/>
<organism evidence="1 2">
    <name type="scientific">Laspinema palackyanum D2a</name>
    <dbReference type="NCBI Taxonomy" id="2953684"/>
    <lineage>
        <taxon>Bacteria</taxon>
        <taxon>Bacillati</taxon>
        <taxon>Cyanobacteriota</taxon>
        <taxon>Cyanophyceae</taxon>
        <taxon>Oscillatoriophycideae</taxon>
        <taxon>Oscillatoriales</taxon>
        <taxon>Laspinemataceae</taxon>
        <taxon>Laspinema</taxon>
        <taxon>Laspinema palackyanum</taxon>
    </lineage>
</organism>
<name>A0ABT2MZS1_9CYAN</name>